<dbReference type="InterPro" id="IPR051606">
    <property type="entry name" value="Polyketide_Oxido-like"/>
</dbReference>
<dbReference type="KEGG" id="dho:Dia5BBH33_04180"/>
<dbReference type="CDD" id="cd05244">
    <property type="entry name" value="BVR-B_like_SDR_a"/>
    <property type="match status" value="1"/>
</dbReference>
<dbReference type="RefSeq" id="WP_143332288.1">
    <property type="nucleotide sequence ID" value="NZ_AP019697.1"/>
</dbReference>
<evidence type="ECO:0000313" key="2">
    <source>
        <dbReference type="EMBL" id="BBK24483.1"/>
    </source>
</evidence>
<dbReference type="SUPFAM" id="SSF51735">
    <property type="entry name" value="NAD(P)-binding Rossmann-fold domains"/>
    <property type="match status" value="1"/>
</dbReference>
<sequence>MKLAVVAANGKSGRLIVKEAVARGLDVTAVVRGENETEALHTLKKDIMDLTKEDLAGFDVVIDAFGIWDPNKMDQHSATLGHLSDILSGSKTRLLVVGGAGSLYVDKDHKTMISDLPDFSEAYLPTAVGMKNSLNALRKRDDVRWTYVSPAAEFIADGERTGKYILAGEEFTTNEKGESKISYADYTLAMVDEAVSGSHIHQRISVLGK</sequence>
<keyword evidence="3" id="KW-1185">Reference proteome</keyword>
<dbReference type="InterPro" id="IPR036291">
    <property type="entry name" value="NAD(P)-bd_dom_sf"/>
</dbReference>
<dbReference type="GO" id="GO:0016646">
    <property type="term" value="F:oxidoreductase activity, acting on the CH-NH group of donors, NAD or NADP as acceptor"/>
    <property type="evidence" value="ECO:0007669"/>
    <property type="project" value="TreeGrafter"/>
</dbReference>
<dbReference type="Proteomes" id="UP000320585">
    <property type="component" value="Chromosome"/>
</dbReference>
<gene>
    <name evidence="2" type="ORF">Dia5BBH33_04180</name>
</gene>
<accession>A0A8D4UTM9</accession>
<evidence type="ECO:0000313" key="3">
    <source>
        <dbReference type="Proteomes" id="UP000320585"/>
    </source>
</evidence>
<organism evidence="2 3">
    <name type="scientific">Dialister hominis</name>
    <dbReference type="NCBI Taxonomy" id="2582419"/>
    <lineage>
        <taxon>Bacteria</taxon>
        <taxon>Bacillati</taxon>
        <taxon>Bacillota</taxon>
        <taxon>Negativicutes</taxon>
        <taxon>Veillonellales</taxon>
        <taxon>Veillonellaceae</taxon>
        <taxon>Dialister</taxon>
    </lineage>
</organism>
<feature type="domain" description="NAD(P)-binding" evidence="1">
    <location>
        <begin position="8"/>
        <end position="192"/>
    </location>
</feature>
<dbReference type="EMBL" id="AP019697">
    <property type="protein sequence ID" value="BBK24483.1"/>
    <property type="molecule type" value="Genomic_DNA"/>
</dbReference>
<dbReference type="AlphaFoldDB" id="A0A8D4UTM9"/>
<dbReference type="GeneID" id="92715635"/>
<dbReference type="Pfam" id="PF13460">
    <property type="entry name" value="NAD_binding_10"/>
    <property type="match status" value="1"/>
</dbReference>
<dbReference type="PANTHER" id="PTHR43355:SF2">
    <property type="entry name" value="FLAVIN REDUCTASE (NADPH)"/>
    <property type="match status" value="1"/>
</dbReference>
<reference evidence="3" key="1">
    <citation type="submission" date="2019-05" db="EMBL/GenBank/DDBJ databases">
        <title>Complete genome sequencing of Dialister sp. strain 5BBH33.</title>
        <authorList>
            <person name="Sakamoto M."/>
            <person name="Murakami T."/>
            <person name="Mori H."/>
        </authorList>
    </citation>
    <scope>NUCLEOTIDE SEQUENCE [LARGE SCALE GENOMIC DNA]</scope>
    <source>
        <strain evidence="3">5BBH33</strain>
    </source>
</reference>
<dbReference type="PANTHER" id="PTHR43355">
    <property type="entry name" value="FLAVIN REDUCTASE (NADPH)"/>
    <property type="match status" value="1"/>
</dbReference>
<dbReference type="Gene3D" id="3.40.50.720">
    <property type="entry name" value="NAD(P)-binding Rossmann-like Domain"/>
    <property type="match status" value="1"/>
</dbReference>
<proteinExistence type="predicted"/>
<name>A0A8D4UTM9_9FIRM</name>
<dbReference type="InterPro" id="IPR016040">
    <property type="entry name" value="NAD(P)-bd_dom"/>
</dbReference>
<evidence type="ECO:0000259" key="1">
    <source>
        <dbReference type="Pfam" id="PF13460"/>
    </source>
</evidence>
<dbReference type="OrthoDB" id="9785372at2"/>
<protein>
    <submittedName>
        <fullName evidence="2">Dihydrodipicolinate reductase</fullName>
    </submittedName>
</protein>